<accession>V5ZAQ0</accession>
<dbReference type="AlphaFoldDB" id="V5ZAQ0"/>
<reference evidence="1 2" key="1">
    <citation type="journal article" date="2013" name="Syst. Appl. Microbiol.">
        <title>Phylogenetic position and virulence apparatus of the pear flower necrosis pathogen Erwinia piriflorinigrans CFBP 5888T as assessed by comparative genomics.</title>
        <authorList>
            <person name="Smits T.H."/>
            <person name="Rezzonico F."/>
            <person name="Lopez M.M."/>
            <person name="Blom J."/>
            <person name="Goesmann A."/>
            <person name="Frey J.E."/>
            <person name="Duffy B."/>
        </authorList>
    </citation>
    <scope>NUCLEOTIDE SEQUENCE [LARGE SCALE GENOMIC DNA]</scope>
    <source>
        <strain evidence="2">CFBP5888</strain>
    </source>
</reference>
<evidence type="ECO:0000313" key="2">
    <source>
        <dbReference type="Proteomes" id="UP000018217"/>
    </source>
</evidence>
<comment type="caution">
    <text evidence="1">The sequence shown here is derived from an EMBL/GenBank/DDBJ whole genome shotgun (WGS) entry which is preliminary data.</text>
</comment>
<dbReference type="EMBL" id="CAHS01000021">
    <property type="protein sequence ID" value="CCG88463.1"/>
    <property type="molecule type" value="Genomic_DNA"/>
</dbReference>
<protein>
    <submittedName>
        <fullName evidence="1">Uncharacterized protein</fullName>
    </submittedName>
</protein>
<keyword evidence="2" id="KW-1185">Reference proteome</keyword>
<organism evidence="1 2">
    <name type="scientific">Erwinia piriflorinigrans CFBP 5888</name>
    <dbReference type="NCBI Taxonomy" id="1161919"/>
    <lineage>
        <taxon>Bacteria</taxon>
        <taxon>Pseudomonadati</taxon>
        <taxon>Pseudomonadota</taxon>
        <taxon>Gammaproteobacteria</taxon>
        <taxon>Enterobacterales</taxon>
        <taxon>Erwiniaceae</taxon>
        <taxon>Erwinia</taxon>
    </lineage>
</organism>
<evidence type="ECO:0000313" key="1">
    <source>
        <dbReference type="EMBL" id="CCG88463.1"/>
    </source>
</evidence>
<name>V5ZAQ0_9GAMM</name>
<proteinExistence type="predicted"/>
<gene>
    <name evidence="1" type="ORF">EPIR_3100</name>
</gene>
<sequence length="31" mass="3467">MMIVRHLMHAIKWVSSDCPLGRSGAFGYGFV</sequence>
<dbReference type="Proteomes" id="UP000018217">
    <property type="component" value="Unassembled WGS sequence"/>
</dbReference>